<dbReference type="CDD" id="cd06456">
    <property type="entry name" value="M3A_DCP"/>
    <property type="match status" value="1"/>
</dbReference>
<feature type="domain" description="Peptidase M3A/M3B catalytic" evidence="10">
    <location>
        <begin position="312"/>
        <end position="772"/>
    </location>
</feature>
<dbReference type="Proteomes" id="UP000008311">
    <property type="component" value="Unassembled WGS sequence"/>
</dbReference>
<dbReference type="EC" id="3.4.24.70" evidence="8"/>
<dbReference type="Pfam" id="PF19310">
    <property type="entry name" value="TOP_N"/>
    <property type="match status" value="1"/>
</dbReference>
<keyword evidence="13" id="KW-1185">Reference proteome</keyword>
<protein>
    <recommendedName>
        <fullName evidence="8">oligopeptidase A</fullName>
        <ecNumber evidence="8">3.4.24.70</ecNumber>
    </recommendedName>
</protein>
<dbReference type="InterPro" id="IPR024079">
    <property type="entry name" value="MetalloPept_cat_dom_sf"/>
</dbReference>
<dbReference type="SUPFAM" id="SSF55486">
    <property type="entry name" value="Metalloproteases ('zincins'), catalytic domain"/>
    <property type="match status" value="1"/>
</dbReference>
<dbReference type="Gene3D" id="1.10.1370.10">
    <property type="entry name" value="Neurolysin, domain 3"/>
    <property type="match status" value="1"/>
</dbReference>
<dbReference type="FunFam" id="1.10.1370.10:FF:000020">
    <property type="entry name" value="Oligopeptidase A"/>
    <property type="match status" value="1"/>
</dbReference>
<dbReference type="InterPro" id="IPR001567">
    <property type="entry name" value="Pept_M3A_M3B_dom"/>
</dbReference>
<dbReference type="Gene3D" id="3.40.390.10">
    <property type="entry name" value="Collagenase (Catalytic Domain)"/>
    <property type="match status" value="1"/>
</dbReference>
<accession>B9SMK4</accession>
<evidence type="ECO:0000259" key="10">
    <source>
        <dbReference type="Pfam" id="PF01432"/>
    </source>
</evidence>
<dbReference type="InterPro" id="IPR045666">
    <property type="entry name" value="OpdA_N"/>
</dbReference>
<dbReference type="AlphaFoldDB" id="B9SMK4"/>
<evidence type="ECO:0000259" key="11">
    <source>
        <dbReference type="Pfam" id="PF19310"/>
    </source>
</evidence>
<keyword evidence="3 9" id="KW-0479">Metal-binding</keyword>
<dbReference type="PANTHER" id="PTHR11804:SF83">
    <property type="entry name" value="LD37516P"/>
    <property type="match status" value="1"/>
</dbReference>
<proteinExistence type="inferred from homology"/>
<dbReference type="PANTHER" id="PTHR11804">
    <property type="entry name" value="PROTEASE M3 THIMET OLIGOPEPTIDASE-RELATED"/>
    <property type="match status" value="1"/>
</dbReference>
<keyword evidence="2 9" id="KW-0645">Protease</keyword>
<evidence type="ECO:0000256" key="6">
    <source>
        <dbReference type="ARBA" id="ARBA00023049"/>
    </source>
</evidence>
<organism evidence="12 13">
    <name type="scientific">Ricinus communis</name>
    <name type="common">Castor bean</name>
    <dbReference type="NCBI Taxonomy" id="3988"/>
    <lineage>
        <taxon>Eukaryota</taxon>
        <taxon>Viridiplantae</taxon>
        <taxon>Streptophyta</taxon>
        <taxon>Embryophyta</taxon>
        <taxon>Tracheophyta</taxon>
        <taxon>Spermatophyta</taxon>
        <taxon>Magnoliopsida</taxon>
        <taxon>eudicotyledons</taxon>
        <taxon>Gunneridae</taxon>
        <taxon>Pentapetalae</taxon>
        <taxon>rosids</taxon>
        <taxon>fabids</taxon>
        <taxon>Malpighiales</taxon>
        <taxon>Euphorbiaceae</taxon>
        <taxon>Acalyphoideae</taxon>
        <taxon>Acalypheae</taxon>
        <taxon>Ricinus</taxon>
    </lineage>
</organism>
<evidence type="ECO:0000256" key="5">
    <source>
        <dbReference type="ARBA" id="ARBA00022833"/>
    </source>
</evidence>
<dbReference type="InterPro" id="IPR045090">
    <property type="entry name" value="Pept_M3A_M3B"/>
</dbReference>
<sequence>MASRMSFSRSIPPILKRSPFSRITPKHFPKSHPCPLWSASFSFCLQSLHKSSTPIISAAPSLSFSPCYSSLSSMAAATTTDISLQSNPLLQDFEFPPFDVVEADHVRPGIRALLKKLENDLEELESTVEPSWPKLVEPLEKIVDHLTVVWGMINHLKSVKDTAELRAAIEEVQPEKVKFQLRLGQSKPIYNAFKAIQESSQWQSLSDAQRRIVEAQIKEAVLNGVALEDDKREEFNKIEQELERLSQKFGENVLDATKKFEKLITDKKEIEGLPATALALAAQTAVSKGHKDATAENGPWMITLDAPSYMAVMQHARNRDLREEIYRAYVTRASSGDLDNTPIIDQILKLRLEKAKLLNYNNYAEVSMATKMATVEKAEELLEKLRTASWDAAVQDMEDLKIFSKNQGAVEANDLTHWDTGFWAERLRESRYDINEEELRPYFSLPKVMDGLFKLAKTLFAIDIESADGLAPVWNNDVRFYCVKDLSGSPIAYFYFDPYSRPSEKRGGAWMDEVVSRSRILSRNGTAPRLPVAHMVCNQTPPVGDKPSLMTFREVETVFHEFGHALQHMLTKQDEGLVAGIRGIEWDAVELPSQFMENWCYHRDTLMGIAKHYETGETLPEDVYVKLLAARTFRAGSLSLRQLRFASLDLELHTKYTPGGSESIYDIDQRVSKRTQVIPPLPEDRFLCSFSHIFAGGYAAGYYSYKWAEVLSADAFSAFEDAGLDDSKAVQETGRKFRETILALGGGKAPLEVFVQFRGREPSPEPLLRHNGLLSAAASA</sequence>
<dbReference type="InParanoid" id="B9SMK4"/>
<dbReference type="eggNOG" id="KOG2089">
    <property type="taxonomic scope" value="Eukaryota"/>
</dbReference>
<dbReference type="FunCoup" id="B9SMK4">
    <property type="interactions" value="2388"/>
</dbReference>
<evidence type="ECO:0000313" key="13">
    <source>
        <dbReference type="Proteomes" id="UP000008311"/>
    </source>
</evidence>
<evidence type="ECO:0000256" key="7">
    <source>
        <dbReference type="ARBA" id="ARBA00024603"/>
    </source>
</evidence>
<keyword evidence="5 9" id="KW-0862">Zinc</keyword>
<evidence type="ECO:0000256" key="4">
    <source>
        <dbReference type="ARBA" id="ARBA00022801"/>
    </source>
</evidence>
<feature type="domain" description="Oligopeptidase A N-terminal" evidence="11">
    <location>
        <begin position="110"/>
        <end position="232"/>
    </location>
</feature>
<keyword evidence="4 9" id="KW-0378">Hydrolase</keyword>
<evidence type="ECO:0000313" key="12">
    <source>
        <dbReference type="EMBL" id="EEF35149.1"/>
    </source>
</evidence>
<dbReference type="InterPro" id="IPR024077">
    <property type="entry name" value="Neurolysin/TOP_dom2"/>
</dbReference>
<keyword evidence="6 9" id="KW-0482">Metalloprotease</keyword>
<dbReference type="GO" id="GO:0005829">
    <property type="term" value="C:cytosol"/>
    <property type="evidence" value="ECO:0007669"/>
    <property type="project" value="UniProtKB-ARBA"/>
</dbReference>
<dbReference type="EMBL" id="EQ974036">
    <property type="protein sequence ID" value="EEF35149.1"/>
    <property type="molecule type" value="Genomic_DNA"/>
</dbReference>
<evidence type="ECO:0000256" key="9">
    <source>
        <dbReference type="RuleBase" id="RU003435"/>
    </source>
</evidence>
<evidence type="ECO:0000256" key="8">
    <source>
        <dbReference type="ARBA" id="ARBA00026100"/>
    </source>
</evidence>
<evidence type="ECO:0000256" key="2">
    <source>
        <dbReference type="ARBA" id="ARBA00022670"/>
    </source>
</evidence>
<comment type="similarity">
    <text evidence="1 9">Belongs to the peptidase M3 family.</text>
</comment>
<evidence type="ECO:0000256" key="1">
    <source>
        <dbReference type="ARBA" id="ARBA00006040"/>
    </source>
</evidence>
<dbReference type="GO" id="GO:0006518">
    <property type="term" value="P:peptide metabolic process"/>
    <property type="evidence" value="ECO:0000318"/>
    <property type="project" value="GO_Central"/>
</dbReference>
<dbReference type="MEROPS" id="M03.A01"/>
<comment type="catalytic activity">
    <reaction evidence="7">
        <text>Hydrolysis of oligopeptides, with broad specificity. Gly or Ala commonly occur as P1 or P1' residues, but more distant residues are also important, as is shown by the fact that Z-Gly-Pro-Gly-|-Gly-Pro-Ala is cleaved, but not Z-(Gly)(5).</text>
        <dbReference type="EC" id="3.4.24.70"/>
    </reaction>
</comment>
<gene>
    <name evidence="12" type="ORF">RCOM_0230710</name>
</gene>
<reference evidence="13" key="1">
    <citation type="journal article" date="2010" name="Nat. Biotechnol.">
        <title>Draft genome sequence of the oilseed species Ricinus communis.</title>
        <authorList>
            <person name="Chan A.P."/>
            <person name="Crabtree J."/>
            <person name="Zhao Q."/>
            <person name="Lorenzi H."/>
            <person name="Orvis J."/>
            <person name="Puiu D."/>
            <person name="Melake-Berhan A."/>
            <person name="Jones K.M."/>
            <person name="Redman J."/>
            <person name="Chen G."/>
            <person name="Cahoon E.B."/>
            <person name="Gedil M."/>
            <person name="Stanke M."/>
            <person name="Haas B.J."/>
            <person name="Wortman J.R."/>
            <person name="Fraser-Liggett C.M."/>
            <person name="Ravel J."/>
            <person name="Rabinowicz P.D."/>
        </authorList>
    </citation>
    <scope>NUCLEOTIDE SEQUENCE [LARGE SCALE GENOMIC DNA]</scope>
    <source>
        <strain evidence="13">cv. Hale</strain>
    </source>
</reference>
<dbReference type="FunFam" id="3.40.390.10:FF:000009">
    <property type="entry name" value="Oligopeptidase A"/>
    <property type="match status" value="1"/>
</dbReference>
<dbReference type="Pfam" id="PF01432">
    <property type="entry name" value="Peptidase_M3"/>
    <property type="match status" value="1"/>
</dbReference>
<dbReference type="InterPro" id="IPR024080">
    <property type="entry name" value="Neurolysin/TOP_N"/>
</dbReference>
<dbReference type="InterPro" id="IPR034005">
    <property type="entry name" value="M3A_DCP"/>
</dbReference>
<dbReference type="GO" id="GO:0006508">
    <property type="term" value="P:proteolysis"/>
    <property type="evidence" value="ECO:0000318"/>
    <property type="project" value="GO_Central"/>
</dbReference>
<comment type="cofactor">
    <cofactor evidence="9">
        <name>Zn(2+)</name>
        <dbReference type="ChEBI" id="CHEBI:29105"/>
    </cofactor>
    <text evidence="9">Binds 1 zinc ion.</text>
</comment>
<evidence type="ECO:0000256" key="3">
    <source>
        <dbReference type="ARBA" id="ARBA00022723"/>
    </source>
</evidence>
<dbReference type="GO" id="GO:0046872">
    <property type="term" value="F:metal ion binding"/>
    <property type="evidence" value="ECO:0007669"/>
    <property type="project" value="UniProtKB-UniRule"/>
</dbReference>
<dbReference type="Gene3D" id="1.20.1050.40">
    <property type="entry name" value="Endopeptidase. Chain P, domain 1"/>
    <property type="match status" value="1"/>
</dbReference>
<dbReference type="STRING" id="3988.B9SMK4"/>
<name>B9SMK4_RICCO</name>
<dbReference type="GO" id="GO:0004222">
    <property type="term" value="F:metalloendopeptidase activity"/>
    <property type="evidence" value="ECO:0000318"/>
    <property type="project" value="GO_Central"/>
</dbReference>